<dbReference type="STRING" id="10228.B3S1F7"/>
<dbReference type="AlphaFoldDB" id="B3S1F7"/>
<dbReference type="SUPFAM" id="SSF49265">
    <property type="entry name" value="Fibronectin type III"/>
    <property type="match status" value="1"/>
</dbReference>
<gene>
    <name evidence="4" type="ORF">TRIADDRAFT_57814</name>
</gene>
<dbReference type="OrthoDB" id="6138780at2759"/>
<protein>
    <recommendedName>
        <fullName evidence="3">Fibronectin type-III domain-containing protein</fullName>
    </recommendedName>
</protein>
<dbReference type="SMART" id="SM00060">
    <property type="entry name" value="FN3"/>
    <property type="match status" value="2"/>
</dbReference>
<name>B3S1F7_TRIAD</name>
<dbReference type="HOGENOM" id="CLU_1423229_0_0_1"/>
<dbReference type="Gene3D" id="2.60.40.10">
    <property type="entry name" value="Immunoglobulins"/>
    <property type="match status" value="2"/>
</dbReference>
<feature type="domain" description="Fibronectin type-III" evidence="3">
    <location>
        <begin position="1"/>
        <end position="91"/>
    </location>
</feature>
<feature type="compositionally biased region" description="Polar residues" evidence="2">
    <location>
        <begin position="81"/>
        <end position="93"/>
    </location>
</feature>
<dbReference type="PANTHER" id="PTHR44170">
    <property type="entry name" value="PROTEIN SIDEKICK"/>
    <property type="match status" value="1"/>
</dbReference>
<dbReference type="eggNOG" id="KOG4228">
    <property type="taxonomic scope" value="Eukaryota"/>
</dbReference>
<dbReference type="RefSeq" id="XP_002113910.1">
    <property type="nucleotide sequence ID" value="XM_002113874.1"/>
</dbReference>
<evidence type="ECO:0000256" key="1">
    <source>
        <dbReference type="ARBA" id="ARBA00023157"/>
    </source>
</evidence>
<evidence type="ECO:0000313" key="5">
    <source>
        <dbReference type="Proteomes" id="UP000009022"/>
    </source>
</evidence>
<dbReference type="InParanoid" id="B3S1F7"/>
<reference evidence="4 5" key="1">
    <citation type="journal article" date="2008" name="Nature">
        <title>The Trichoplax genome and the nature of placozoans.</title>
        <authorList>
            <person name="Srivastava M."/>
            <person name="Begovic E."/>
            <person name="Chapman J."/>
            <person name="Putnam N.H."/>
            <person name="Hellsten U."/>
            <person name="Kawashima T."/>
            <person name="Kuo A."/>
            <person name="Mitros T."/>
            <person name="Salamov A."/>
            <person name="Carpenter M.L."/>
            <person name="Signorovitch A.Y."/>
            <person name="Moreno M.A."/>
            <person name="Kamm K."/>
            <person name="Grimwood J."/>
            <person name="Schmutz J."/>
            <person name="Shapiro H."/>
            <person name="Grigoriev I.V."/>
            <person name="Buss L.W."/>
            <person name="Schierwater B."/>
            <person name="Dellaporta S.L."/>
            <person name="Rokhsar D.S."/>
        </authorList>
    </citation>
    <scope>NUCLEOTIDE SEQUENCE [LARGE SCALE GENOMIC DNA]</scope>
    <source>
        <strain evidence="4 5">Grell-BS-1999</strain>
    </source>
</reference>
<dbReference type="EMBL" id="DS985247">
    <property type="protein sequence ID" value="EDV23000.1"/>
    <property type="molecule type" value="Genomic_DNA"/>
</dbReference>
<dbReference type="Proteomes" id="UP000009022">
    <property type="component" value="Unassembled WGS sequence"/>
</dbReference>
<dbReference type="InterPro" id="IPR036116">
    <property type="entry name" value="FN3_sf"/>
</dbReference>
<dbReference type="PANTHER" id="PTHR44170:SF6">
    <property type="entry name" value="CONTACTIN"/>
    <property type="match status" value="1"/>
</dbReference>
<dbReference type="GeneID" id="6755123"/>
<dbReference type="PhylomeDB" id="B3S1F7"/>
<feature type="domain" description="Fibronectin type-III" evidence="3">
    <location>
        <begin position="96"/>
        <end position="190"/>
    </location>
</feature>
<evidence type="ECO:0000256" key="2">
    <source>
        <dbReference type="SAM" id="MobiDB-lite"/>
    </source>
</evidence>
<keyword evidence="1" id="KW-1015">Disulfide bond</keyword>
<dbReference type="FunFam" id="2.60.40.10:FF:000551">
    <property type="entry name" value="Protogenin A"/>
    <property type="match status" value="1"/>
</dbReference>
<dbReference type="PROSITE" id="PS50853">
    <property type="entry name" value="FN3"/>
    <property type="match status" value="2"/>
</dbReference>
<organism evidence="4 5">
    <name type="scientific">Trichoplax adhaerens</name>
    <name type="common">Trichoplax reptans</name>
    <dbReference type="NCBI Taxonomy" id="10228"/>
    <lineage>
        <taxon>Eukaryota</taxon>
        <taxon>Metazoa</taxon>
        <taxon>Placozoa</taxon>
        <taxon>Uniplacotomia</taxon>
        <taxon>Trichoplacea</taxon>
        <taxon>Trichoplacidae</taxon>
        <taxon>Trichoplax</taxon>
    </lineage>
</organism>
<evidence type="ECO:0000313" key="4">
    <source>
        <dbReference type="EMBL" id="EDV23000.1"/>
    </source>
</evidence>
<dbReference type="GO" id="GO:0016020">
    <property type="term" value="C:membrane"/>
    <property type="evidence" value="ECO:0007669"/>
    <property type="project" value="UniProtKB-SubCell"/>
</dbReference>
<dbReference type="Pfam" id="PF00041">
    <property type="entry name" value="fn3"/>
    <property type="match status" value="2"/>
</dbReference>
<evidence type="ECO:0000259" key="3">
    <source>
        <dbReference type="PROSITE" id="PS50853"/>
    </source>
</evidence>
<dbReference type="KEGG" id="tad:TRIADDRAFT_57814"/>
<accession>B3S1F7</accession>
<dbReference type="InterPro" id="IPR003961">
    <property type="entry name" value="FN3_dom"/>
</dbReference>
<feature type="region of interest" description="Disordered" evidence="2">
    <location>
        <begin position="81"/>
        <end position="100"/>
    </location>
</feature>
<proteinExistence type="predicted"/>
<dbReference type="CDD" id="cd00063">
    <property type="entry name" value="FN3"/>
    <property type="match status" value="2"/>
</dbReference>
<dbReference type="CTD" id="6755123"/>
<keyword evidence="5" id="KW-1185">Reference proteome</keyword>
<sequence>MDVSVTVINSTSINITWGAPLKLNGYVGYKLERTLANESQWELIFDSTTRGFTDTGLHPYTVYSYRVLAYNLKYNLNSSESQEVNGTTEQSVPSAAPQEVKVSTTNSTSLNVVWRSPPDGNKNGIITEYLIQYKSVSEVSYKNVSVEGNIFSVDLVSLQIFTNYTITVAARTQVGLGPNSPSITRRTDEDG</sequence>
<dbReference type="InterPro" id="IPR013783">
    <property type="entry name" value="Ig-like_fold"/>
</dbReference>
<dbReference type="OMA" id="IFTNYTI"/>